<accession>A0A9P7BYD6</accession>
<dbReference type="Proteomes" id="UP000717996">
    <property type="component" value="Unassembled WGS sequence"/>
</dbReference>
<evidence type="ECO:0000313" key="1">
    <source>
        <dbReference type="EMBL" id="KAG1522031.1"/>
    </source>
</evidence>
<sequence>MTEPVSSTPRPLASPMRFSVPVAVPTTVSHVSLPATASPPLSIVNVPVPTEPISIRSLAASVEISAVVLETVTVPTPPAWLPM</sequence>
<proteinExistence type="predicted"/>
<organism evidence="1 2">
    <name type="scientific">Rhizopus oryzae</name>
    <name type="common">Mucormycosis agent</name>
    <name type="synonym">Rhizopus arrhizus var. delemar</name>
    <dbReference type="NCBI Taxonomy" id="64495"/>
    <lineage>
        <taxon>Eukaryota</taxon>
        <taxon>Fungi</taxon>
        <taxon>Fungi incertae sedis</taxon>
        <taxon>Mucoromycota</taxon>
        <taxon>Mucoromycotina</taxon>
        <taxon>Mucoromycetes</taxon>
        <taxon>Mucorales</taxon>
        <taxon>Mucorineae</taxon>
        <taxon>Rhizopodaceae</taxon>
        <taxon>Rhizopus</taxon>
    </lineage>
</organism>
<dbReference type="EMBL" id="JAANIT010013361">
    <property type="protein sequence ID" value="KAG1522031.1"/>
    <property type="molecule type" value="Genomic_DNA"/>
</dbReference>
<reference evidence="1" key="1">
    <citation type="journal article" date="2020" name="Microb. Genom.">
        <title>Genetic diversity of clinical and environmental Mucorales isolates obtained from an investigation of mucormycosis cases among solid organ transplant recipients.</title>
        <authorList>
            <person name="Nguyen M.H."/>
            <person name="Kaul D."/>
            <person name="Muto C."/>
            <person name="Cheng S.J."/>
            <person name="Richter R.A."/>
            <person name="Bruno V.M."/>
            <person name="Liu G."/>
            <person name="Beyhan S."/>
            <person name="Sundermann A.J."/>
            <person name="Mounaud S."/>
            <person name="Pasculle A.W."/>
            <person name="Nierman W.C."/>
            <person name="Driscoll E."/>
            <person name="Cumbie R."/>
            <person name="Clancy C.J."/>
            <person name="Dupont C.L."/>
        </authorList>
    </citation>
    <scope>NUCLEOTIDE SEQUENCE</scope>
    <source>
        <strain evidence="1">GL16</strain>
    </source>
</reference>
<name>A0A9P7BYD6_RHIOR</name>
<evidence type="ECO:0000313" key="2">
    <source>
        <dbReference type="Proteomes" id="UP000717996"/>
    </source>
</evidence>
<protein>
    <submittedName>
        <fullName evidence="1">Uncharacterized protein</fullName>
    </submittedName>
</protein>
<comment type="caution">
    <text evidence="1">The sequence shown here is derived from an EMBL/GenBank/DDBJ whole genome shotgun (WGS) entry which is preliminary data.</text>
</comment>
<dbReference type="AlphaFoldDB" id="A0A9P7BYD6"/>
<gene>
    <name evidence="1" type="ORF">G6F51_014637</name>
</gene>